<sequence>MHSIILAVTSAVMYLAMGASANPEPQVHVNIPQSIVNNPNKPKFLFFPSQSLTPELRRQQAITNWQEQNRLACLARCKRSAEGEDNQVIIRAKRSSRVKRQCGCGSSCVTTTTIAAAVIVAAAVAAVAIAAVATTTITTNLLSYWFQTVATIMIAAVAVPTIAAAPLAAAKQLTSPFSRYSSNGK</sequence>
<dbReference type="WBParaSite" id="ACRNAN_scaffold299.g30929.t1">
    <property type="protein sequence ID" value="ACRNAN_scaffold299.g30929.t1"/>
    <property type="gene ID" value="ACRNAN_scaffold299.g30929"/>
</dbReference>
<evidence type="ECO:0000256" key="2">
    <source>
        <dbReference type="SAM" id="SignalP"/>
    </source>
</evidence>
<name>A0A914DK34_9BILA</name>
<protein>
    <submittedName>
        <fullName evidence="4">Uncharacterized protein</fullName>
    </submittedName>
</protein>
<evidence type="ECO:0000313" key="4">
    <source>
        <dbReference type="WBParaSite" id="ACRNAN_scaffold299.g30929.t1"/>
    </source>
</evidence>
<dbReference type="Proteomes" id="UP000887540">
    <property type="component" value="Unplaced"/>
</dbReference>
<proteinExistence type="predicted"/>
<keyword evidence="3" id="KW-1185">Reference proteome</keyword>
<keyword evidence="1" id="KW-0472">Membrane</keyword>
<accession>A0A914DK34</accession>
<feature type="transmembrane region" description="Helical" evidence="1">
    <location>
        <begin position="145"/>
        <end position="169"/>
    </location>
</feature>
<keyword evidence="1" id="KW-1133">Transmembrane helix</keyword>
<feature type="transmembrane region" description="Helical" evidence="1">
    <location>
        <begin position="114"/>
        <end position="133"/>
    </location>
</feature>
<feature type="chain" id="PRO_5037136117" evidence="2">
    <location>
        <begin position="22"/>
        <end position="185"/>
    </location>
</feature>
<reference evidence="4" key="1">
    <citation type="submission" date="2022-11" db="UniProtKB">
        <authorList>
            <consortium name="WormBaseParasite"/>
        </authorList>
    </citation>
    <scope>IDENTIFICATION</scope>
</reference>
<dbReference type="AlphaFoldDB" id="A0A914DK34"/>
<feature type="signal peptide" evidence="2">
    <location>
        <begin position="1"/>
        <end position="21"/>
    </location>
</feature>
<keyword evidence="1" id="KW-0812">Transmembrane</keyword>
<keyword evidence="2" id="KW-0732">Signal</keyword>
<evidence type="ECO:0000313" key="3">
    <source>
        <dbReference type="Proteomes" id="UP000887540"/>
    </source>
</evidence>
<evidence type="ECO:0000256" key="1">
    <source>
        <dbReference type="SAM" id="Phobius"/>
    </source>
</evidence>
<organism evidence="3 4">
    <name type="scientific">Acrobeloides nanus</name>
    <dbReference type="NCBI Taxonomy" id="290746"/>
    <lineage>
        <taxon>Eukaryota</taxon>
        <taxon>Metazoa</taxon>
        <taxon>Ecdysozoa</taxon>
        <taxon>Nematoda</taxon>
        <taxon>Chromadorea</taxon>
        <taxon>Rhabditida</taxon>
        <taxon>Tylenchina</taxon>
        <taxon>Cephalobomorpha</taxon>
        <taxon>Cephaloboidea</taxon>
        <taxon>Cephalobidae</taxon>
        <taxon>Acrobeloides</taxon>
    </lineage>
</organism>